<comment type="caution">
    <text evidence="2">The sequence shown here is derived from an EMBL/GenBank/DDBJ whole genome shotgun (WGS) entry which is preliminary data.</text>
</comment>
<protein>
    <submittedName>
        <fullName evidence="2">HET domain-containing protein</fullName>
    </submittedName>
</protein>
<gene>
    <name evidence="2" type="ORF">CMUS01_16574</name>
</gene>
<name>A0A8H6IML5_9PEZI</name>
<feature type="non-terminal residue" evidence="2">
    <location>
        <position position="630"/>
    </location>
</feature>
<dbReference type="PANTHER" id="PTHR33112:SF16">
    <property type="entry name" value="HETEROKARYON INCOMPATIBILITY DOMAIN-CONTAINING PROTEIN"/>
    <property type="match status" value="1"/>
</dbReference>
<dbReference type="EMBL" id="WIGM01002007">
    <property type="protein sequence ID" value="KAF6785193.1"/>
    <property type="molecule type" value="Genomic_DNA"/>
</dbReference>
<dbReference type="Proteomes" id="UP000639643">
    <property type="component" value="Unassembled WGS sequence"/>
</dbReference>
<proteinExistence type="predicted"/>
<feature type="domain" description="Heterokaryon incompatibility" evidence="1">
    <location>
        <begin position="243"/>
        <end position="399"/>
    </location>
</feature>
<keyword evidence="3" id="KW-1185">Reference proteome</keyword>
<evidence type="ECO:0000313" key="2">
    <source>
        <dbReference type="EMBL" id="KAF6785193.1"/>
    </source>
</evidence>
<dbReference type="InterPro" id="IPR010730">
    <property type="entry name" value="HET"/>
</dbReference>
<evidence type="ECO:0000259" key="1">
    <source>
        <dbReference type="Pfam" id="PF06985"/>
    </source>
</evidence>
<organism evidence="2 3">
    <name type="scientific">Colletotrichum musicola</name>
    <dbReference type="NCBI Taxonomy" id="2175873"/>
    <lineage>
        <taxon>Eukaryota</taxon>
        <taxon>Fungi</taxon>
        <taxon>Dikarya</taxon>
        <taxon>Ascomycota</taxon>
        <taxon>Pezizomycotina</taxon>
        <taxon>Sordariomycetes</taxon>
        <taxon>Hypocreomycetidae</taxon>
        <taxon>Glomerellales</taxon>
        <taxon>Glomerellaceae</taxon>
        <taxon>Colletotrichum</taxon>
        <taxon>Colletotrichum orchidearum species complex</taxon>
    </lineage>
</organism>
<dbReference type="Pfam" id="PF06985">
    <property type="entry name" value="HET"/>
    <property type="match status" value="1"/>
</dbReference>
<dbReference type="AlphaFoldDB" id="A0A8H6IML5"/>
<sequence length="630" mass="69486">MTENRYMIFGTIKFSDLVWTDGTSPDPIYNAAGLPNLCAVCHDVLGSESHLREAISEDGFHLRLSLTELRASAETAGCRLCAISLRAALYSCAGDPAFAAWPVSRFLDAHGALEVRLRVHAHLRPIEKRRSVRDIYKLGVYGAIVGGKIQTWGLDDTLPFEFRVYALEGDDEVKAYISLEEYDRDFDSDSAVSKIRSWMAACDEHHSLCSRRPGSGPLPTRVLDVSNPAMLRLRDIDGDDCRYAALSYCWGRGGGQVKTNNSSLEAAYSAIDPSFLPLAIQDAVKVTRQIGLACLWVDALCIVQDSPGDMEKEMGKMGHIYRNAAVTIMAANASHSGQSFLAPEGPPRRLEQLRSPTSRFRLPMIFPDSAVRNISAEYPASGGSGSSEPLDQRAWAFQESILSRRAIVYGTSTLTWRCEEAVEGWNSWVRGHHDFIARNIRLDRRGGGKLYRNVWREVVRFYSPRKLTFPEDKLPAVSGLASEVRRLSAEEGDDPGRYLAGLWENDLLMQLVWFTNPGSSRDVRGKDGPLWAPSWSWASVDCHVIPGHDEAARPAGTETDILGCKTELRSEMLPMGQVVIGRLRVRGCLVAGSLVPRPETWLAGTFAGRSEVVLKMDCYGAGDANAVAEA</sequence>
<evidence type="ECO:0000313" key="3">
    <source>
        <dbReference type="Proteomes" id="UP000639643"/>
    </source>
</evidence>
<accession>A0A8H6IML5</accession>
<dbReference type="PANTHER" id="PTHR33112">
    <property type="entry name" value="DOMAIN PROTEIN, PUTATIVE-RELATED"/>
    <property type="match status" value="1"/>
</dbReference>
<reference evidence="2" key="1">
    <citation type="journal article" date="2020" name="Phytopathology">
        <title>Genome Sequence Resources of Colletotrichum truncatum, C. plurivorum, C. musicola, and C. sojae: Four Species Pathogenic to Soybean (Glycine max).</title>
        <authorList>
            <person name="Rogerio F."/>
            <person name="Boufleur T.R."/>
            <person name="Ciampi-Guillardi M."/>
            <person name="Sukno S.A."/>
            <person name="Thon M.R."/>
            <person name="Massola Junior N.S."/>
            <person name="Baroncelli R."/>
        </authorList>
    </citation>
    <scope>NUCLEOTIDE SEQUENCE</scope>
    <source>
        <strain evidence="2">LFN0074</strain>
    </source>
</reference>
<dbReference type="OrthoDB" id="3770080at2759"/>